<dbReference type="EMBL" id="MEUG01000001">
    <property type="protein sequence ID" value="OGC28153.1"/>
    <property type="molecule type" value="Genomic_DNA"/>
</dbReference>
<dbReference type="Gene3D" id="3.40.50.720">
    <property type="entry name" value="NAD(P)-binding Rossmann-like Domain"/>
    <property type="match status" value="1"/>
</dbReference>
<protein>
    <recommendedName>
        <fullName evidence="5">Potassium transporter Trk</fullName>
    </recommendedName>
</protein>
<dbReference type="InterPro" id="IPR006037">
    <property type="entry name" value="RCK_C"/>
</dbReference>
<evidence type="ECO:0000313" key="4">
    <source>
        <dbReference type="Proteomes" id="UP000178602"/>
    </source>
</evidence>
<feature type="domain" description="RCK N-terminal" evidence="1">
    <location>
        <begin position="3"/>
        <end position="120"/>
    </location>
</feature>
<evidence type="ECO:0000259" key="1">
    <source>
        <dbReference type="PROSITE" id="PS51201"/>
    </source>
</evidence>
<sequence length="222" mass="24672">MKRRQFAILGLGRFGSKVARELYYKGQEVIAIDKDEVKIQNIKDEVTHAYVGDITDEGALKEAGVADCDTVVIAESTHMESNIIATQICKSLKIPQVICKANNTIHGQILQKIGADQIVFPEQDTAIKLVNVLTCQGVLDYFDLGEKVKIVGTKALPQWSGKSLSELDLRTKYSITVLAIRRGEESIVIPSWSTPIQKEDVLILFGEEESLKKLDMDITHKT</sequence>
<dbReference type="InterPro" id="IPR003148">
    <property type="entry name" value="RCK_N"/>
</dbReference>
<dbReference type="PROSITE" id="PS51202">
    <property type="entry name" value="RCK_C"/>
    <property type="match status" value="1"/>
</dbReference>
<organism evidence="3 4">
    <name type="scientific">candidate division WOR-1 bacterium RIFOXYC12_FULL_54_18</name>
    <dbReference type="NCBI Taxonomy" id="1802584"/>
    <lineage>
        <taxon>Bacteria</taxon>
        <taxon>Bacillati</taxon>
        <taxon>Saganbacteria</taxon>
    </lineage>
</organism>
<dbReference type="GO" id="GO:0006813">
    <property type="term" value="P:potassium ion transport"/>
    <property type="evidence" value="ECO:0007669"/>
    <property type="project" value="InterPro"/>
</dbReference>
<dbReference type="InterPro" id="IPR036291">
    <property type="entry name" value="NAD(P)-bd_dom_sf"/>
</dbReference>
<feature type="domain" description="RCK C-terminal" evidence="2">
    <location>
        <begin position="136"/>
        <end position="220"/>
    </location>
</feature>
<dbReference type="AlphaFoldDB" id="A0A1F4T7T6"/>
<gene>
    <name evidence="3" type="ORF">A3K49_04100</name>
</gene>
<evidence type="ECO:0000259" key="2">
    <source>
        <dbReference type="PROSITE" id="PS51202"/>
    </source>
</evidence>
<dbReference type="Gene3D" id="3.30.70.1450">
    <property type="entry name" value="Regulator of K+ conductance, C-terminal domain"/>
    <property type="match status" value="1"/>
</dbReference>
<dbReference type="PANTHER" id="PTHR43833">
    <property type="entry name" value="POTASSIUM CHANNEL PROTEIN 2-RELATED-RELATED"/>
    <property type="match status" value="1"/>
</dbReference>
<accession>A0A1F4T7T6</accession>
<dbReference type="PROSITE" id="PS51201">
    <property type="entry name" value="RCK_N"/>
    <property type="match status" value="1"/>
</dbReference>
<proteinExistence type="predicted"/>
<dbReference type="PANTHER" id="PTHR43833:SF7">
    <property type="entry name" value="KTR SYSTEM POTASSIUM UPTAKE PROTEIN C"/>
    <property type="match status" value="1"/>
</dbReference>
<dbReference type="Pfam" id="PF02254">
    <property type="entry name" value="TrkA_N"/>
    <property type="match status" value="1"/>
</dbReference>
<dbReference type="SUPFAM" id="SSF116726">
    <property type="entry name" value="TrkA C-terminal domain-like"/>
    <property type="match status" value="1"/>
</dbReference>
<name>A0A1F4T7T6_UNCSA</name>
<dbReference type="InterPro" id="IPR036721">
    <property type="entry name" value="RCK_C_sf"/>
</dbReference>
<dbReference type="Proteomes" id="UP000178602">
    <property type="component" value="Unassembled WGS sequence"/>
</dbReference>
<dbReference type="InterPro" id="IPR050721">
    <property type="entry name" value="Trk_Ktr_HKT_K-transport"/>
</dbReference>
<dbReference type="GO" id="GO:0008324">
    <property type="term" value="F:monoatomic cation transmembrane transporter activity"/>
    <property type="evidence" value="ECO:0007669"/>
    <property type="project" value="InterPro"/>
</dbReference>
<reference evidence="3 4" key="1">
    <citation type="journal article" date="2016" name="Nat. Commun.">
        <title>Thousands of microbial genomes shed light on interconnected biogeochemical processes in an aquifer system.</title>
        <authorList>
            <person name="Anantharaman K."/>
            <person name="Brown C.T."/>
            <person name="Hug L.A."/>
            <person name="Sharon I."/>
            <person name="Castelle C.J."/>
            <person name="Probst A.J."/>
            <person name="Thomas B.C."/>
            <person name="Singh A."/>
            <person name="Wilkins M.J."/>
            <person name="Karaoz U."/>
            <person name="Brodie E.L."/>
            <person name="Williams K.H."/>
            <person name="Hubbard S.S."/>
            <person name="Banfield J.F."/>
        </authorList>
    </citation>
    <scope>NUCLEOTIDE SEQUENCE [LARGE SCALE GENOMIC DNA]</scope>
</reference>
<comment type="caution">
    <text evidence="3">The sequence shown here is derived from an EMBL/GenBank/DDBJ whole genome shotgun (WGS) entry which is preliminary data.</text>
</comment>
<evidence type="ECO:0008006" key="5">
    <source>
        <dbReference type="Google" id="ProtNLM"/>
    </source>
</evidence>
<dbReference type="SUPFAM" id="SSF51735">
    <property type="entry name" value="NAD(P)-binding Rossmann-fold domains"/>
    <property type="match status" value="1"/>
</dbReference>
<dbReference type="Pfam" id="PF02080">
    <property type="entry name" value="TrkA_C"/>
    <property type="match status" value="1"/>
</dbReference>
<evidence type="ECO:0000313" key="3">
    <source>
        <dbReference type="EMBL" id="OGC28153.1"/>
    </source>
</evidence>